<dbReference type="GO" id="GO:0006508">
    <property type="term" value="P:proteolysis"/>
    <property type="evidence" value="ECO:0007669"/>
    <property type="project" value="UniProtKB-KW"/>
</dbReference>
<sequence>MDTDILVRITYLGLIAAAVGGALILQNRHQLGRLAQSAAVWALIFVGVLAGYGLWSDISRQVLPRQEIVAQTGQVILPRAPDGHFYVTLTVSGTPVHFVVDTGASNLVLTKADARKIGIDTANLIYTGTAQTANGKVETAHVRLRDVRLGKVTLRGVDASVNAGQLDTSLLGMTVLQRFSKIEIAGDRMILTP</sequence>
<gene>
    <name evidence="2" type="ORF">ACFOES_00390</name>
</gene>
<keyword evidence="1" id="KW-1133">Transmembrane helix</keyword>
<feature type="transmembrane region" description="Helical" evidence="1">
    <location>
        <begin position="6"/>
        <end position="25"/>
    </location>
</feature>
<dbReference type="NCBIfam" id="TIGR02281">
    <property type="entry name" value="clan_AA_DTGA"/>
    <property type="match status" value="1"/>
</dbReference>
<dbReference type="Pfam" id="PF13975">
    <property type="entry name" value="gag-asp_proteas"/>
    <property type="match status" value="1"/>
</dbReference>
<dbReference type="EMBL" id="JBHRSK010000001">
    <property type="protein sequence ID" value="MFC2966541.1"/>
    <property type="molecule type" value="Genomic_DNA"/>
</dbReference>
<organism evidence="2 3">
    <name type="scientific">Acidimangrovimonas pyrenivorans</name>
    <dbReference type="NCBI Taxonomy" id="2030798"/>
    <lineage>
        <taxon>Bacteria</taxon>
        <taxon>Pseudomonadati</taxon>
        <taxon>Pseudomonadota</taxon>
        <taxon>Alphaproteobacteria</taxon>
        <taxon>Rhodobacterales</taxon>
        <taxon>Paracoccaceae</taxon>
        <taxon>Acidimangrovimonas</taxon>
    </lineage>
</organism>
<feature type="transmembrane region" description="Helical" evidence="1">
    <location>
        <begin position="37"/>
        <end position="55"/>
    </location>
</feature>
<name>A0ABV7AB86_9RHOB</name>
<dbReference type="InterPro" id="IPR021109">
    <property type="entry name" value="Peptidase_aspartic_dom_sf"/>
</dbReference>
<proteinExistence type="predicted"/>
<evidence type="ECO:0000313" key="2">
    <source>
        <dbReference type="EMBL" id="MFC2966541.1"/>
    </source>
</evidence>
<keyword evidence="1" id="KW-0472">Membrane</keyword>
<keyword evidence="1" id="KW-0812">Transmembrane</keyword>
<evidence type="ECO:0000313" key="3">
    <source>
        <dbReference type="Proteomes" id="UP001595443"/>
    </source>
</evidence>
<dbReference type="InterPro" id="IPR034122">
    <property type="entry name" value="Retropepsin-like_bacterial"/>
</dbReference>
<comment type="caution">
    <text evidence="2">The sequence shown here is derived from an EMBL/GenBank/DDBJ whole genome shotgun (WGS) entry which is preliminary data.</text>
</comment>
<accession>A0ABV7AB86</accession>
<protein>
    <submittedName>
        <fullName evidence="2">TIGR02281 family clan AA aspartic protease</fullName>
    </submittedName>
</protein>
<keyword evidence="3" id="KW-1185">Reference proteome</keyword>
<dbReference type="CDD" id="cd05483">
    <property type="entry name" value="retropepsin_like_bacteria"/>
    <property type="match status" value="1"/>
</dbReference>
<dbReference type="PROSITE" id="PS00141">
    <property type="entry name" value="ASP_PROTEASE"/>
    <property type="match status" value="1"/>
</dbReference>
<dbReference type="Gene3D" id="2.40.70.10">
    <property type="entry name" value="Acid Proteases"/>
    <property type="match status" value="1"/>
</dbReference>
<dbReference type="RefSeq" id="WP_377830764.1">
    <property type="nucleotide sequence ID" value="NZ_JBHRSK010000001.1"/>
</dbReference>
<dbReference type="InterPro" id="IPR001969">
    <property type="entry name" value="Aspartic_peptidase_AS"/>
</dbReference>
<keyword evidence="2" id="KW-0645">Protease</keyword>
<dbReference type="InterPro" id="IPR011969">
    <property type="entry name" value="Clan_AA_Asp_peptidase_C"/>
</dbReference>
<keyword evidence="2" id="KW-0378">Hydrolase</keyword>
<evidence type="ECO:0000256" key="1">
    <source>
        <dbReference type="SAM" id="Phobius"/>
    </source>
</evidence>
<dbReference type="GO" id="GO:0008233">
    <property type="term" value="F:peptidase activity"/>
    <property type="evidence" value="ECO:0007669"/>
    <property type="project" value="UniProtKB-KW"/>
</dbReference>
<dbReference type="Proteomes" id="UP001595443">
    <property type="component" value="Unassembled WGS sequence"/>
</dbReference>
<dbReference type="SUPFAM" id="SSF50630">
    <property type="entry name" value="Acid proteases"/>
    <property type="match status" value="1"/>
</dbReference>
<reference evidence="3" key="1">
    <citation type="journal article" date="2019" name="Int. J. Syst. Evol. Microbiol.">
        <title>The Global Catalogue of Microorganisms (GCM) 10K type strain sequencing project: providing services to taxonomists for standard genome sequencing and annotation.</title>
        <authorList>
            <consortium name="The Broad Institute Genomics Platform"/>
            <consortium name="The Broad Institute Genome Sequencing Center for Infectious Disease"/>
            <person name="Wu L."/>
            <person name="Ma J."/>
        </authorList>
    </citation>
    <scope>NUCLEOTIDE SEQUENCE [LARGE SCALE GENOMIC DNA]</scope>
    <source>
        <strain evidence="3">KCTC 62192</strain>
    </source>
</reference>